<comment type="subcellular location">
    <subcellularLocation>
        <location evidence="1 6">Cell membrane</location>
        <topology evidence="1 6">Multi-pass membrane protein</topology>
    </subcellularLocation>
</comment>
<evidence type="ECO:0000256" key="5">
    <source>
        <dbReference type="ARBA" id="ARBA00023136"/>
    </source>
</evidence>
<evidence type="ECO:0000256" key="3">
    <source>
        <dbReference type="ARBA" id="ARBA00022692"/>
    </source>
</evidence>
<feature type="transmembrane region" description="Helical" evidence="6">
    <location>
        <begin position="163"/>
        <end position="182"/>
    </location>
</feature>
<feature type="transmembrane region" description="Helical" evidence="6">
    <location>
        <begin position="82"/>
        <end position="106"/>
    </location>
</feature>
<evidence type="ECO:0000256" key="2">
    <source>
        <dbReference type="ARBA" id="ARBA00022475"/>
    </source>
</evidence>
<dbReference type="InterPro" id="IPR015414">
    <property type="entry name" value="TMEM64"/>
</dbReference>
<proteinExistence type="inferred from homology"/>
<dbReference type="STRING" id="1513793.SAMN06296036_101240"/>
<evidence type="ECO:0000259" key="7">
    <source>
        <dbReference type="Pfam" id="PF09335"/>
    </source>
</evidence>
<dbReference type="GO" id="GO:0005886">
    <property type="term" value="C:plasma membrane"/>
    <property type="evidence" value="ECO:0007669"/>
    <property type="project" value="UniProtKB-SubCell"/>
</dbReference>
<evidence type="ECO:0000256" key="6">
    <source>
        <dbReference type="RuleBase" id="RU366058"/>
    </source>
</evidence>
<keyword evidence="3 6" id="KW-0812">Transmembrane</keyword>
<dbReference type="Pfam" id="PF09335">
    <property type="entry name" value="VTT_dom"/>
    <property type="match status" value="1"/>
</dbReference>
<dbReference type="Proteomes" id="UP000192907">
    <property type="component" value="Unassembled WGS sequence"/>
</dbReference>
<keyword evidence="2 6" id="KW-1003">Cell membrane</keyword>
<evidence type="ECO:0000313" key="8">
    <source>
        <dbReference type="EMBL" id="SME89204.1"/>
    </source>
</evidence>
<feature type="transmembrane region" description="Helical" evidence="6">
    <location>
        <begin position="54"/>
        <end position="75"/>
    </location>
</feature>
<dbReference type="PANTHER" id="PTHR12677">
    <property type="entry name" value="GOLGI APPARATUS MEMBRANE PROTEIN TVP38-RELATED"/>
    <property type="match status" value="1"/>
</dbReference>
<dbReference type="InterPro" id="IPR032816">
    <property type="entry name" value="VTT_dom"/>
</dbReference>
<keyword evidence="9" id="KW-1185">Reference proteome</keyword>
<evidence type="ECO:0000256" key="4">
    <source>
        <dbReference type="ARBA" id="ARBA00022989"/>
    </source>
</evidence>
<keyword evidence="4 6" id="KW-1133">Transmembrane helix</keyword>
<dbReference type="EMBL" id="FWZT01000001">
    <property type="protein sequence ID" value="SME89204.1"/>
    <property type="molecule type" value="Genomic_DNA"/>
</dbReference>
<dbReference type="PANTHER" id="PTHR12677:SF59">
    <property type="entry name" value="GOLGI APPARATUS MEMBRANE PROTEIN TVP38-RELATED"/>
    <property type="match status" value="1"/>
</dbReference>
<evidence type="ECO:0000256" key="1">
    <source>
        <dbReference type="ARBA" id="ARBA00004651"/>
    </source>
</evidence>
<accession>A0A1Y6B7I1</accession>
<gene>
    <name evidence="8" type="ORF">SAMN06296036_101240</name>
</gene>
<dbReference type="OrthoDB" id="9779114at2"/>
<evidence type="ECO:0000313" key="9">
    <source>
        <dbReference type="Proteomes" id="UP000192907"/>
    </source>
</evidence>
<reference evidence="9" key="1">
    <citation type="submission" date="2017-04" db="EMBL/GenBank/DDBJ databases">
        <authorList>
            <person name="Varghese N."/>
            <person name="Submissions S."/>
        </authorList>
    </citation>
    <scope>NUCLEOTIDE SEQUENCE [LARGE SCALE GENOMIC DNA]</scope>
    <source>
        <strain evidence="9">RKEM611</strain>
    </source>
</reference>
<comment type="similarity">
    <text evidence="6">Belongs to the TVP38/TMEM64 family.</text>
</comment>
<keyword evidence="5 6" id="KW-0472">Membrane</keyword>
<name>A0A1Y6B7I1_9BACT</name>
<dbReference type="RefSeq" id="WP_132314633.1">
    <property type="nucleotide sequence ID" value="NZ_FWZT01000001.1"/>
</dbReference>
<organism evidence="8 9">
    <name type="scientific">Pseudobacteriovorax antillogorgiicola</name>
    <dbReference type="NCBI Taxonomy" id="1513793"/>
    <lineage>
        <taxon>Bacteria</taxon>
        <taxon>Pseudomonadati</taxon>
        <taxon>Bdellovibrionota</taxon>
        <taxon>Oligoflexia</taxon>
        <taxon>Oligoflexales</taxon>
        <taxon>Pseudobacteriovoracaceae</taxon>
        <taxon>Pseudobacteriovorax</taxon>
    </lineage>
</organism>
<sequence length="230" mass="24916">MNKSWSKIALVAVLVALVVGFFYSGATEYLTLDYLKSQKDNFAEFYENNRAMTFAAYAVGYILVTSLSLPGAAILTLAGGAVFGVALGTVVVSFASTIGATCAFLVSRYLLQGAVQEKFGDKLKKINQGIQEEGAFYLFTLRLVPAFPFFVINLVMGITPIRTVVFFFVSQIGMLPGTIVYVNAGTQLAQIEAVRDILSIELIGSFVLLGVFPIIAKKLVGLLRPRLSKE</sequence>
<protein>
    <recommendedName>
        <fullName evidence="6">TVP38/TMEM64 family membrane protein</fullName>
    </recommendedName>
</protein>
<dbReference type="AlphaFoldDB" id="A0A1Y6B7I1"/>
<feature type="transmembrane region" description="Helical" evidence="6">
    <location>
        <begin position="202"/>
        <end position="220"/>
    </location>
</feature>
<feature type="domain" description="VTT" evidence="7">
    <location>
        <begin position="73"/>
        <end position="186"/>
    </location>
</feature>
<feature type="transmembrane region" description="Helical" evidence="6">
    <location>
        <begin position="135"/>
        <end position="156"/>
    </location>
</feature>